<dbReference type="RefSeq" id="WP_194077104.1">
    <property type="nucleotide sequence ID" value="NZ_CP061839.1"/>
</dbReference>
<feature type="transmembrane region" description="Helical" evidence="1">
    <location>
        <begin position="6"/>
        <end position="27"/>
    </location>
</feature>
<dbReference type="PROSITE" id="PS51257">
    <property type="entry name" value="PROKAR_LIPOPROTEIN"/>
    <property type="match status" value="1"/>
</dbReference>
<evidence type="ECO:0000313" key="3">
    <source>
        <dbReference type="EMBL" id="QOW61906.1"/>
    </source>
</evidence>
<evidence type="ECO:0000313" key="4">
    <source>
        <dbReference type="Proteomes" id="UP000593915"/>
    </source>
</evidence>
<dbReference type="Proteomes" id="UP000593915">
    <property type="component" value="Chromosome"/>
</dbReference>
<keyword evidence="1" id="KW-0472">Membrane</keyword>
<gene>
    <name evidence="2" type="ORF">IFE08_04325</name>
    <name evidence="3" type="ORF">IFE08_06000</name>
</gene>
<accession>A0A7S6WQQ4</accession>
<evidence type="ECO:0008006" key="5">
    <source>
        <dbReference type="Google" id="ProtNLM"/>
    </source>
</evidence>
<evidence type="ECO:0000256" key="1">
    <source>
        <dbReference type="SAM" id="Phobius"/>
    </source>
</evidence>
<dbReference type="EMBL" id="CP061839">
    <property type="protein sequence ID" value="QOW61618.1"/>
    <property type="molecule type" value="Genomic_DNA"/>
</dbReference>
<keyword evidence="1" id="KW-1133">Transmembrane helix</keyword>
<name>A0A7S6WQQ4_9SPIR</name>
<organism evidence="2 4">
    <name type="scientific">Treponema pedis</name>
    <dbReference type="NCBI Taxonomy" id="409322"/>
    <lineage>
        <taxon>Bacteria</taxon>
        <taxon>Pseudomonadati</taxon>
        <taxon>Spirochaetota</taxon>
        <taxon>Spirochaetia</taxon>
        <taxon>Spirochaetales</taxon>
        <taxon>Treponemataceae</taxon>
        <taxon>Treponema</taxon>
    </lineage>
</organism>
<proteinExistence type="predicted"/>
<reference evidence="2 4" key="1">
    <citation type="submission" date="2020-09" db="EMBL/GenBank/DDBJ databases">
        <title>Characterization of Treponema spp. from bovine digital dermatitis in Korea.</title>
        <authorList>
            <person name="Espiritu H.M."/>
            <person name="Cho Y.I."/>
            <person name="Mamuad L."/>
        </authorList>
    </citation>
    <scope>NUCLEOTIDE SEQUENCE [LARGE SCALE GENOMIC DNA]</scope>
    <source>
        <strain evidence="2 4">KS1</strain>
    </source>
</reference>
<keyword evidence="1" id="KW-0812">Transmembrane</keyword>
<dbReference type="AlphaFoldDB" id="A0A7S6WQQ4"/>
<dbReference type="Gene3D" id="2.60.120.380">
    <property type="match status" value="1"/>
</dbReference>
<dbReference type="EMBL" id="CP061839">
    <property type="protein sequence ID" value="QOW61906.1"/>
    <property type="molecule type" value="Genomic_DNA"/>
</dbReference>
<protein>
    <recommendedName>
        <fullName evidence="5">Lipoprotein</fullName>
    </recommendedName>
</protein>
<sequence>MNGKLNVYVFFYLIIILLFSGCGKGIYGIISRSQKDPEDFSMKVESFLAEREIKCSWEEDERCDKYILMRSEDRPELKFKEVYAGEGEGYTDKWLREGERYIYRLDKVRGKVKFKGNVHYMGIYGKEVEDEYEPNNEREQAVKLINDKQGNVYYYRSYEGVVLEDEDWYKIELPGKWKAVITIVYDASNQPFVITLPYNGKKERPATNGTVEIRNDFDEAKYMRFKVSLDKNIVTSGGASGAFYTYTVRIVSMGP</sequence>
<evidence type="ECO:0000313" key="2">
    <source>
        <dbReference type="EMBL" id="QOW61618.1"/>
    </source>
</evidence>